<dbReference type="InterPro" id="IPR000594">
    <property type="entry name" value="ThiF_NAD_FAD-bd"/>
</dbReference>
<dbReference type="RefSeq" id="WP_120332805.1">
    <property type="nucleotide sequence ID" value="NZ_MCAQ01000001.1"/>
</dbReference>
<gene>
    <name evidence="14" type="ORF">BCY89_03285</name>
</gene>
<evidence type="ECO:0000313" key="15">
    <source>
        <dbReference type="Proteomes" id="UP000286402"/>
    </source>
</evidence>
<evidence type="ECO:0000256" key="2">
    <source>
        <dbReference type="ARBA" id="ARBA00022679"/>
    </source>
</evidence>
<dbReference type="GO" id="GO:0004792">
    <property type="term" value="F:thiosulfate-cyanide sulfurtransferase activity"/>
    <property type="evidence" value="ECO:0007669"/>
    <property type="project" value="TreeGrafter"/>
</dbReference>
<evidence type="ECO:0000256" key="5">
    <source>
        <dbReference type="ARBA" id="ARBA00052218"/>
    </source>
</evidence>
<evidence type="ECO:0000256" key="7">
    <source>
        <dbReference type="ARBA" id="ARBA00063809"/>
    </source>
</evidence>
<comment type="function">
    <text evidence="6">Catalyzes the adenylation by ATP of the carboxyl group of the C-terminal glycine of sulfur carrier protein MoaD.</text>
</comment>
<sequence length="236" mass="26174">MKKDNIFDRYSRQIFIEEIGVSGQRKIMDAKVLVVGAGGLGSPVVQYLAAAGIGKLGLIDFDQVEIHNLNRQIIHSEDNINQAKTESAAAYIRQHNSTIDFEPFQVKIDADNALAMLAPYHIIVDCCDNFTTRYLLNHTCLQLDKPLVYGSIYGFEGQLAVFNYQGSKNLLDIFPTPPDPEQVPNCDKNGVLGPLPGIIGSMMAMQVLKIVTGLPVDSNQLTVVDTFHWRFSKLSF</sequence>
<dbReference type="GO" id="GO:0008146">
    <property type="term" value="F:sulfotransferase activity"/>
    <property type="evidence" value="ECO:0007669"/>
    <property type="project" value="TreeGrafter"/>
</dbReference>
<comment type="similarity">
    <text evidence="1">Belongs to the HesA/MoeB/ThiF family.</text>
</comment>
<comment type="caution">
    <text evidence="14">The sequence shown here is derived from an EMBL/GenBank/DDBJ whole genome shotgun (WGS) entry which is preliminary data.</text>
</comment>
<keyword evidence="15" id="KW-1185">Reference proteome</keyword>
<dbReference type="CDD" id="cd00757">
    <property type="entry name" value="ThiF_MoeB_HesA_family"/>
    <property type="match status" value="1"/>
</dbReference>
<evidence type="ECO:0000256" key="1">
    <source>
        <dbReference type="ARBA" id="ARBA00009919"/>
    </source>
</evidence>
<evidence type="ECO:0000256" key="10">
    <source>
        <dbReference type="ARBA" id="ARBA00075110"/>
    </source>
</evidence>
<evidence type="ECO:0000313" key="14">
    <source>
        <dbReference type="EMBL" id="RKF42509.1"/>
    </source>
</evidence>
<dbReference type="InterPro" id="IPR035985">
    <property type="entry name" value="Ubiquitin-activating_enz"/>
</dbReference>
<dbReference type="GO" id="GO:0005829">
    <property type="term" value="C:cytosol"/>
    <property type="evidence" value="ECO:0007669"/>
    <property type="project" value="TreeGrafter"/>
</dbReference>
<comment type="subunit">
    <text evidence="7">Homodimer. Forms a stable heterotetrameric complex of 2 MoeB and 2 MoaD during adenylation of MoaD.</text>
</comment>
<dbReference type="InterPro" id="IPR045886">
    <property type="entry name" value="ThiF/MoeB/HesA"/>
</dbReference>
<evidence type="ECO:0000256" key="8">
    <source>
        <dbReference type="ARBA" id="ARBA00066884"/>
    </source>
</evidence>
<evidence type="ECO:0000256" key="9">
    <source>
        <dbReference type="ARBA" id="ARBA00073635"/>
    </source>
</evidence>
<evidence type="ECO:0000256" key="3">
    <source>
        <dbReference type="ARBA" id="ARBA00022741"/>
    </source>
</evidence>
<dbReference type="PANTHER" id="PTHR10953">
    <property type="entry name" value="UBIQUITIN-ACTIVATING ENZYME E1"/>
    <property type="match status" value="1"/>
</dbReference>
<feature type="domain" description="THIF-type NAD/FAD binding fold" evidence="13">
    <location>
        <begin position="10"/>
        <end position="232"/>
    </location>
</feature>
<keyword evidence="3" id="KW-0547">Nucleotide-binding</keyword>
<dbReference type="PANTHER" id="PTHR10953:SF102">
    <property type="entry name" value="ADENYLYLTRANSFERASE AND SULFURTRANSFERASE MOCS3"/>
    <property type="match status" value="1"/>
</dbReference>
<name>A0A420GBF7_9SPHI</name>
<dbReference type="Pfam" id="PF00899">
    <property type="entry name" value="ThiF"/>
    <property type="match status" value="1"/>
</dbReference>
<proteinExistence type="inferred from homology"/>
<dbReference type="GO" id="GO:0061605">
    <property type="term" value="F:molybdopterin-synthase adenylyltransferase activity"/>
    <property type="evidence" value="ECO:0007669"/>
    <property type="project" value="UniProtKB-EC"/>
</dbReference>
<dbReference type="GO" id="GO:0008641">
    <property type="term" value="F:ubiquitin-like modifier activating enzyme activity"/>
    <property type="evidence" value="ECO:0007669"/>
    <property type="project" value="InterPro"/>
</dbReference>
<keyword evidence="4" id="KW-0067">ATP-binding</keyword>
<dbReference type="EC" id="2.7.7.80" evidence="8"/>
<dbReference type="SUPFAM" id="SSF69572">
    <property type="entry name" value="Activating enzymes of the ubiquitin-like proteins"/>
    <property type="match status" value="1"/>
</dbReference>
<evidence type="ECO:0000256" key="12">
    <source>
        <dbReference type="ARBA" id="ARBA00078531"/>
    </source>
</evidence>
<evidence type="ECO:0000256" key="4">
    <source>
        <dbReference type="ARBA" id="ARBA00022840"/>
    </source>
</evidence>
<evidence type="ECO:0000259" key="13">
    <source>
        <dbReference type="Pfam" id="PF00899"/>
    </source>
</evidence>
<dbReference type="EMBL" id="MCAQ01000001">
    <property type="protein sequence ID" value="RKF42509.1"/>
    <property type="molecule type" value="Genomic_DNA"/>
</dbReference>
<reference evidence="14 15" key="1">
    <citation type="submission" date="2016-07" db="EMBL/GenBank/DDBJ databases">
        <title>Genome analysis of Sphingobacterium siyangense T12B17.</title>
        <authorList>
            <person name="Xu D."/>
            <person name="Su Y."/>
            <person name="Zheng S."/>
        </authorList>
    </citation>
    <scope>NUCLEOTIDE SEQUENCE [LARGE SCALE GENOMIC DNA]</scope>
    <source>
        <strain evidence="14 15">T12B17</strain>
    </source>
</reference>
<evidence type="ECO:0000256" key="11">
    <source>
        <dbReference type="ARBA" id="ARBA00075328"/>
    </source>
</evidence>
<accession>A0A420GBF7</accession>
<dbReference type="Proteomes" id="UP000286402">
    <property type="component" value="Unassembled WGS sequence"/>
</dbReference>
<comment type="catalytic activity">
    <reaction evidence="5">
        <text>[molybdopterin-synthase sulfur-carrier protein]-C-terminal Gly-Gly + ATP + H(+) = [molybdopterin-synthase sulfur-carrier protein]-C-terminal Gly-Gly-AMP + diphosphate</text>
        <dbReference type="Rhea" id="RHEA:43616"/>
        <dbReference type="Rhea" id="RHEA-COMP:12159"/>
        <dbReference type="Rhea" id="RHEA-COMP:12202"/>
        <dbReference type="ChEBI" id="CHEBI:15378"/>
        <dbReference type="ChEBI" id="CHEBI:30616"/>
        <dbReference type="ChEBI" id="CHEBI:33019"/>
        <dbReference type="ChEBI" id="CHEBI:90618"/>
        <dbReference type="ChEBI" id="CHEBI:90778"/>
        <dbReference type="EC" id="2.7.7.80"/>
    </reaction>
</comment>
<evidence type="ECO:0000256" key="6">
    <source>
        <dbReference type="ARBA" id="ARBA00055169"/>
    </source>
</evidence>
<dbReference type="GO" id="GO:0005524">
    <property type="term" value="F:ATP binding"/>
    <property type="evidence" value="ECO:0007669"/>
    <property type="project" value="UniProtKB-KW"/>
</dbReference>
<dbReference type="AlphaFoldDB" id="A0A420GBF7"/>
<dbReference type="FunFam" id="3.40.50.720:FF:000033">
    <property type="entry name" value="Adenylyltransferase and sulfurtransferase MOCS3"/>
    <property type="match status" value="1"/>
</dbReference>
<organism evidence="14 15">
    <name type="scientific">Sphingobacterium siyangense</name>
    <dbReference type="NCBI Taxonomy" id="459529"/>
    <lineage>
        <taxon>Bacteria</taxon>
        <taxon>Pseudomonadati</taxon>
        <taxon>Bacteroidota</taxon>
        <taxon>Sphingobacteriia</taxon>
        <taxon>Sphingobacteriales</taxon>
        <taxon>Sphingobacteriaceae</taxon>
        <taxon>Sphingobacterium</taxon>
    </lineage>
</organism>
<protein>
    <recommendedName>
        <fullName evidence="9">Molybdopterin-synthase adenylyltransferase</fullName>
        <ecNumber evidence="8">2.7.7.80</ecNumber>
    </recommendedName>
    <alternativeName>
        <fullName evidence="12">MoaD protein adenylase</fullName>
    </alternativeName>
    <alternativeName>
        <fullName evidence="10">Molybdopterin-converting factor subunit 1 adenylase</fullName>
    </alternativeName>
    <alternativeName>
        <fullName evidence="11">Sulfur carrier protein MoaD adenylyltransferase</fullName>
    </alternativeName>
</protein>
<keyword evidence="2" id="KW-0808">Transferase</keyword>
<dbReference type="Gene3D" id="3.40.50.720">
    <property type="entry name" value="NAD(P)-binding Rossmann-like Domain"/>
    <property type="match status" value="1"/>
</dbReference>